<dbReference type="GO" id="GO:0046872">
    <property type="term" value="F:metal ion binding"/>
    <property type="evidence" value="ECO:0007669"/>
    <property type="project" value="UniProtKB-KW"/>
</dbReference>
<dbReference type="InterPro" id="IPR007197">
    <property type="entry name" value="rSAM"/>
</dbReference>
<keyword evidence="3" id="KW-0949">S-adenosyl-L-methionine</keyword>
<evidence type="ECO:0000259" key="7">
    <source>
        <dbReference type="PROSITE" id="PS51918"/>
    </source>
</evidence>
<evidence type="ECO:0000256" key="1">
    <source>
        <dbReference type="ARBA" id="ARBA00001966"/>
    </source>
</evidence>
<dbReference type="SFLD" id="SFLDG01067">
    <property type="entry name" value="SPASM/twitch_domain_containing"/>
    <property type="match status" value="1"/>
</dbReference>
<evidence type="ECO:0000256" key="4">
    <source>
        <dbReference type="ARBA" id="ARBA00022723"/>
    </source>
</evidence>
<dbReference type="OrthoDB" id="9808591at2"/>
<organism evidence="8 9">
    <name type="scientific">Clostridium cavendishii DSM 21758</name>
    <dbReference type="NCBI Taxonomy" id="1121302"/>
    <lineage>
        <taxon>Bacteria</taxon>
        <taxon>Bacillati</taxon>
        <taxon>Bacillota</taxon>
        <taxon>Clostridia</taxon>
        <taxon>Eubacteriales</taxon>
        <taxon>Clostridiaceae</taxon>
        <taxon>Clostridium</taxon>
    </lineage>
</organism>
<proteinExistence type="predicted"/>
<protein>
    <recommendedName>
        <fullName evidence="7">Radical SAM core domain-containing protein</fullName>
    </recommendedName>
</protein>
<dbReference type="NCBIfam" id="TIGR04085">
    <property type="entry name" value="rSAM_more_4Fe4S"/>
    <property type="match status" value="1"/>
</dbReference>
<dbReference type="PANTHER" id="PTHR43273:SF8">
    <property type="entry name" value="RADICAL SAM DOMAIN PROTEIN"/>
    <property type="match status" value="1"/>
</dbReference>
<dbReference type="NCBIfam" id="TIGR04068">
    <property type="entry name" value="rSAM_ocin_clost"/>
    <property type="match status" value="1"/>
</dbReference>
<comment type="cofactor">
    <cofactor evidence="1">
        <name>[4Fe-4S] cluster</name>
        <dbReference type="ChEBI" id="CHEBI:49883"/>
    </cofactor>
</comment>
<dbReference type="GO" id="GO:0016491">
    <property type="term" value="F:oxidoreductase activity"/>
    <property type="evidence" value="ECO:0007669"/>
    <property type="project" value="InterPro"/>
</dbReference>
<keyword evidence="5" id="KW-0408">Iron</keyword>
<keyword evidence="9" id="KW-1185">Reference proteome</keyword>
<dbReference type="InterPro" id="IPR023885">
    <property type="entry name" value="4Fe4S-binding_SPASM_dom"/>
</dbReference>
<dbReference type="SUPFAM" id="SSF102114">
    <property type="entry name" value="Radical SAM enzymes"/>
    <property type="match status" value="1"/>
</dbReference>
<dbReference type="GO" id="GO:0051539">
    <property type="term" value="F:4 iron, 4 sulfur cluster binding"/>
    <property type="evidence" value="ECO:0007669"/>
    <property type="project" value="UniProtKB-KW"/>
</dbReference>
<dbReference type="InterPro" id="IPR023867">
    <property type="entry name" value="Sulphatase_maturase_rSAM"/>
</dbReference>
<dbReference type="SFLD" id="SFLDG01386">
    <property type="entry name" value="main_SPASM_domain-containing"/>
    <property type="match status" value="1"/>
</dbReference>
<evidence type="ECO:0000256" key="2">
    <source>
        <dbReference type="ARBA" id="ARBA00022485"/>
    </source>
</evidence>
<dbReference type="Proteomes" id="UP000184310">
    <property type="component" value="Unassembled WGS sequence"/>
</dbReference>
<gene>
    <name evidence="8" type="ORF">SAMN02745163_01821</name>
</gene>
<dbReference type="InterPro" id="IPR024001">
    <property type="entry name" value="Cys-rich_pep_rSAM_mat_CcpM"/>
</dbReference>
<dbReference type="RefSeq" id="WP_072986364.1">
    <property type="nucleotide sequence ID" value="NZ_FQZB01000008.1"/>
</dbReference>
<dbReference type="InterPro" id="IPR058240">
    <property type="entry name" value="rSAM_sf"/>
</dbReference>
<dbReference type="InterPro" id="IPR013785">
    <property type="entry name" value="Aldolase_TIM"/>
</dbReference>
<dbReference type="STRING" id="1121302.SAMN02745163_01821"/>
<dbReference type="SFLD" id="SFLDG01384">
    <property type="entry name" value="thioether_bond_formation_requi"/>
    <property type="match status" value="1"/>
</dbReference>
<keyword evidence="2" id="KW-0004">4Fe-4S</keyword>
<sequence>MLKEKPHIHLFKTPRGNYIYDVNTNKILKTDIDVFNNLSNVLNNNESPTNEIVNKKIKRFEENGFLSSRRFKYITHWADETLEYYYNNKLSLMALQVTQQCNLRCEYCVYSGGYLNRGHNNKKMTFEVAKRSIDFLISHSRDSSNIALGFYGGEPLLQFDLIKKCVEYLEENAEGKEFIFNITVNGTLLTDEIVEFLIDHNFYLMISLDGPKEVHDKSRKFAGNGCGTFNTVMQNIERIKEKYPEFHKRITFSVVMNTENSFKCIDEFFTTYETIKNSTKNVSSLSTVYTNNQNHTTNENFILEKGYEDFKVFLHILKRLDKKYVSAISLEYFNHIKQYMFDYRKPTTKLPEYGHHSGPCIPGVNRLFVDVNGNLFPCEKVSENSKMMKIGNIKDGFEIEKCRKLLNIGTLTEKSCKNCWATNFCTLCAAYADDLNGLNSDKKQAECVKVKLNTEELFKDFIMLNEFGYVFDNKTFATTNSVNMEEA</sequence>
<dbReference type="PANTHER" id="PTHR43273">
    <property type="entry name" value="ANAEROBIC SULFATASE-MATURATING ENZYME HOMOLOG ASLB-RELATED"/>
    <property type="match status" value="1"/>
</dbReference>
<feature type="domain" description="Radical SAM core" evidence="7">
    <location>
        <begin position="85"/>
        <end position="323"/>
    </location>
</feature>
<evidence type="ECO:0000256" key="3">
    <source>
        <dbReference type="ARBA" id="ARBA00022691"/>
    </source>
</evidence>
<keyword evidence="4" id="KW-0479">Metal-binding</keyword>
<dbReference type="Gene3D" id="3.20.20.70">
    <property type="entry name" value="Aldolase class I"/>
    <property type="match status" value="1"/>
</dbReference>
<evidence type="ECO:0000256" key="6">
    <source>
        <dbReference type="ARBA" id="ARBA00023014"/>
    </source>
</evidence>
<dbReference type="Pfam" id="PF04055">
    <property type="entry name" value="Radical_SAM"/>
    <property type="match status" value="1"/>
</dbReference>
<evidence type="ECO:0000256" key="5">
    <source>
        <dbReference type="ARBA" id="ARBA00023004"/>
    </source>
</evidence>
<dbReference type="PROSITE" id="PS51918">
    <property type="entry name" value="RADICAL_SAM"/>
    <property type="match status" value="1"/>
</dbReference>
<dbReference type="EMBL" id="FQZB01000008">
    <property type="protein sequence ID" value="SHJ38099.1"/>
    <property type="molecule type" value="Genomic_DNA"/>
</dbReference>
<dbReference type="AlphaFoldDB" id="A0A1M6IUT3"/>
<dbReference type="SFLD" id="SFLDS00029">
    <property type="entry name" value="Radical_SAM"/>
    <property type="match status" value="1"/>
</dbReference>
<accession>A0A1M6IUT3</accession>
<dbReference type="CDD" id="cd01335">
    <property type="entry name" value="Radical_SAM"/>
    <property type="match status" value="1"/>
</dbReference>
<reference evidence="8 9" key="1">
    <citation type="submission" date="2016-11" db="EMBL/GenBank/DDBJ databases">
        <authorList>
            <person name="Jaros S."/>
            <person name="Januszkiewicz K."/>
            <person name="Wedrychowicz H."/>
        </authorList>
    </citation>
    <scope>NUCLEOTIDE SEQUENCE [LARGE SCALE GENOMIC DNA]</scope>
    <source>
        <strain evidence="8 9">DSM 21758</strain>
    </source>
</reference>
<evidence type="ECO:0000313" key="9">
    <source>
        <dbReference type="Proteomes" id="UP000184310"/>
    </source>
</evidence>
<dbReference type="PROSITE" id="PS01305">
    <property type="entry name" value="MOAA_NIFB_PQQE"/>
    <property type="match status" value="1"/>
</dbReference>
<dbReference type="InterPro" id="IPR000385">
    <property type="entry name" value="MoaA_NifB_PqqE_Fe-S-bd_CS"/>
</dbReference>
<evidence type="ECO:0000313" key="8">
    <source>
        <dbReference type="EMBL" id="SHJ38099.1"/>
    </source>
</evidence>
<name>A0A1M6IUT3_9CLOT</name>
<keyword evidence="6" id="KW-0411">Iron-sulfur</keyword>